<accession>A0ACC2JYH5</accession>
<gene>
    <name evidence="1" type="ORF">O1611_g1145</name>
</gene>
<evidence type="ECO:0000313" key="2">
    <source>
        <dbReference type="Proteomes" id="UP001153332"/>
    </source>
</evidence>
<name>A0ACC2JYH5_9PEZI</name>
<sequence>MAPPNYTYGNAYADDRRHSGSRPEPYRPGDRDRPPYRRDSRDFRDGRHSTDPRGARSPHDTRIPREYRRENESQRPSPIDTSVKALESSKNKASNSPASAASKPGEVLHLKQMDATSQKSIATSIAIVNPLSPVIPKAQNPDLQEVFENGYRLRGKSHECLLLSIQKNKMTQKRTQQRLENEKFGTKAAAYPPYNGLAHKYDLVDQELDDKITVAENSYARALEQFIAHFMTAKPTITNNRDSTVDDLEAKIEKLSQLVAKQGEQIQSLLEDNKESRNSVTTLEADYQSIKSSHNDLKVKYIALESKHDALESESCSSRNTIQTLQSQQSNTDTENKNLRKQLTDIGSNADKKLGSFQAQLTQLAESGKAFEYGLGKRITGVEAKVEELDEMKEKFDEVKDKLDELDLTTFNEVCDAWVNTEYNLKTQHEEYRRRRQNGSSTDDALQSIRQELDSLRATHSQPGTGAGLSIQAVEAMVNSKVAAAEQSINHETQTYCEGRDNILGDMIDGVSSRITVLEKEASKRSGLETRVQLLEQWKATDSTAIGQNQDLNLAERVGRLEGQKIGHRVDRIDLAVGQLGQKYEALTGESSPIAKREWVEGRLQEVFNAVTSGLSNDTKDLQRKIAAVELAIKALDAQYQNLSTKQLAEHIVRLTNPVFEQRLGKVETKANQLEGKANGNDKTVSQHTEQLNSITALLRSLVPGEKRVASPSHLDEPSKKRKLEVNGRHPSPLQQQQRNS</sequence>
<reference evidence="1" key="1">
    <citation type="submission" date="2022-12" db="EMBL/GenBank/DDBJ databases">
        <title>Genome Sequence of Lasiodiplodia mahajangana.</title>
        <authorList>
            <person name="Buettner E."/>
        </authorList>
    </citation>
    <scope>NUCLEOTIDE SEQUENCE</scope>
    <source>
        <strain evidence="1">VT137</strain>
    </source>
</reference>
<evidence type="ECO:0000313" key="1">
    <source>
        <dbReference type="EMBL" id="KAJ8132479.1"/>
    </source>
</evidence>
<comment type="caution">
    <text evidence="1">The sequence shown here is derived from an EMBL/GenBank/DDBJ whole genome shotgun (WGS) entry which is preliminary data.</text>
</comment>
<organism evidence="1 2">
    <name type="scientific">Lasiodiplodia mahajangana</name>
    <dbReference type="NCBI Taxonomy" id="1108764"/>
    <lineage>
        <taxon>Eukaryota</taxon>
        <taxon>Fungi</taxon>
        <taxon>Dikarya</taxon>
        <taxon>Ascomycota</taxon>
        <taxon>Pezizomycotina</taxon>
        <taxon>Dothideomycetes</taxon>
        <taxon>Dothideomycetes incertae sedis</taxon>
        <taxon>Botryosphaeriales</taxon>
        <taxon>Botryosphaeriaceae</taxon>
        <taxon>Lasiodiplodia</taxon>
    </lineage>
</organism>
<dbReference type="Proteomes" id="UP001153332">
    <property type="component" value="Unassembled WGS sequence"/>
</dbReference>
<keyword evidence="2" id="KW-1185">Reference proteome</keyword>
<dbReference type="EMBL" id="JAPUUL010000123">
    <property type="protein sequence ID" value="KAJ8132479.1"/>
    <property type="molecule type" value="Genomic_DNA"/>
</dbReference>
<proteinExistence type="predicted"/>
<protein>
    <submittedName>
        <fullName evidence="1">Uncharacterized protein</fullName>
    </submittedName>
</protein>